<proteinExistence type="predicted"/>
<accession>A0A397P8H7</accession>
<organism evidence="1 2">
    <name type="scientific">Hephaestia caeni</name>
    <dbReference type="NCBI Taxonomy" id="645617"/>
    <lineage>
        <taxon>Bacteria</taxon>
        <taxon>Pseudomonadati</taxon>
        <taxon>Pseudomonadota</taxon>
        <taxon>Alphaproteobacteria</taxon>
        <taxon>Sphingomonadales</taxon>
        <taxon>Sphingomonadaceae</taxon>
        <taxon>Hephaestia</taxon>
    </lineage>
</organism>
<evidence type="ECO:0000313" key="2">
    <source>
        <dbReference type="Proteomes" id="UP000266568"/>
    </source>
</evidence>
<gene>
    <name evidence="1" type="ORF">DFR49_2612</name>
</gene>
<dbReference type="RefSeq" id="WP_119036029.1">
    <property type="nucleotide sequence ID" value="NZ_QXDC01000003.1"/>
</dbReference>
<name>A0A397P8H7_9SPHN</name>
<keyword evidence="2" id="KW-1185">Reference proteome</keyword>
<dbReference type="Proteomes" id="UP000266568">
    <property type="component" value="Unassembled WGS sequence"/>
</dbReference>
<evidence type="ECO:0000313" key="1">
    <source>
        <dbReference type="EMBL" id="RIA44369.1"/>
    </source>
</evidence>
<dbReference type="OrthoDB" id="7509903at2"/>
<dbReference type="EMBL" id="QXDC01000003">
    <property type="protein sequence ID" value="RIA44369.1"/>
    <property type="molecule type" value="Genomic_DNA"/>
</dbReference>
<comment type="caution">
    <text evidence="1">The sequence shown here is derived from an EMBL/GenBank/DDBJ whole genome shotgun (WGS) entry which is preliminary data.</text>
</comment>
<dbReference type="AlphaFoldDB" id="A0A397P8H7"/>
<protein>
    <submittedName>
        <fullName evidence="1">Uncharacterized protein</fullName>
    </submittedName>
</protein>
<reference evidence="1 2" key="1">
    <citation type="submission" date="2018-08" db="EMBL/GenBank/DDBJ databases">
        <title>Genomic Encyclopedia of Type Strains, Phase IV (KMG-IV): sequencing the most valuable type-strain genomes for metagenomic binning, comparative biology and taxonomic classification.</title>
        <authorList>
            <person name="Goeker M."/>
        </authorList>
    </citation>
    <scope>NUCLEOTIDE SEQUENCE [LARGE SCALE GENOMIC DNA]</scope>
    <source>
        <strain evidence="1 2">DSM 25527</strain>
    </source>
</reference>
<sequence length="68" mass="7702">MANELDGIRAQTTCPVCDRELNVPYRTLRLKRTIECPGCGETIRLIDDTPIGTVQRLIDELGEDRDEI</sequence>
<dbReference type="Gene3D" id="2.20.28.160">
    <property type="match status" value="1"/>
</dbReference>